<keyword evidence="2" id="KW-0723">Serine/threonine-protein kinase</keyword>
<gene>
    <name evidence="12" type="ORF">K493DRAFT_25120</name>
</gene>
<dbReference type="EMBL" id="MCFE01000177">
    <property type="protein sequence ID" value="ORX95383.1"/>
    <property type="molecule type" value="Genomic_DNA"/>
</dbReference>
<dbReference type="Gene3D" id="1.10.510.10">
    <property type="entry name" value="Transferase(Phosphotransferase) domain 1"/>
    <property type="match status" value="1"/>
</dbReference>
<proteinExistence type="predicted"/>
<dbReference type="GO" id="GO:0007165">
    <property type="term" value="P:signal transduction"/>
    <property type="evidence" value="ECO:0007669"/>
    <property type="project" value="TreeGrafter"/>
</dbReference>
<protein>
    <recommendedName>
        <fullName evidence="1">non-specific serine/threonine protein kinase</fullName>
        <ecNumber evidence="1">2.7.11.1</ecNumber>
    </recommendedName>
</protein>
<organism evidence="12 13">
    <name type="scientific">Basidiobolus meristosporus CBS 931.73</name>
    <dbReference type="NCBI Taxonomy" id="1314790"/>
    <lineage>
        <taxon>Eukaryota</taxon>
        <taxon>Fungi</taxon>
        <taxon>Fungi incertae sedis</taxon>
        <taxon>Zoopagomycota</taxon>
        <taxon>Entomophthoromycotina</taxon>
        <taxon>Basidiobolomycetes</taxon>
        <taxon>Basidiobolales</taxon>
        <taxon>Basidiobolaceae</taxon>
        <taxon>Basidiobolus</taxon>
    </lineage>
</organism>
<evidence type="ECO:0000259" key="11">
    <source>
        <dbReference type="PROSITE" id="PS50011"/>
    </source>
</evidence>
<comment type="catalytic activity">
    <reaction evidence="7">
        <text>L-threonyl-[protein] + ATP = O-phospho-L-threonyl-[protein] + ADP + H(+)</text>
        <dbReference type="Rhea" id="RHEA:46608"/>
        <dbReference type="Rhea" id="RHEA-COMP:11060"/>
        <dbReference type="Rhea" id="RHEA-COMP:11605"/>
        <dbReference type="ChEBI" id="CHEBI:15378"/>
        <dbReference type="ChEBI" id="CHEBI:30013"/>
        <dbReference type="ChEBI" id="CHEBI:30616"/>
        <dbReference type="ChEBI" id="CHEBI:61977"/>
        <dbReference type="ChEBI" id="CHEBI:456216"/>
        <dbReference type="EC" id="2.7.11.1"/>
    </reaction>
</comment>
<evidence type="ECO:0000256" key="7">
    <source>
        <dbReference type="ARBA" id="ARBA00047899"/>
    </source>
</evidence>
<comment type="catalytic activity">
    <reaction evidence="8">
        <text>L-seryl-[protein] + ATP = O-phospho-L-seryl-[protein] + ADP + H(+)</text>
        <dbReference type="Rhea" id="RHEA:17989"/>
        <dbReference type="Rhea" id="RHEA-COMP:9863"/>
        <dbReference type="Rhea" id="RHEA-COMP:11604"/>
        <dbReference type="ChEBI" id="CHEBI:15378"/>
        <dbReference type="ChEBI" id="CHEBI:29999"/>
        <dbReference type="ChEBI" id="CHEBI:30616"/>
        <dbReference type="ChEBI" id="CHEBI:83421"/>
        <dbReference type="ChEBI" id="CHEBI:456216"/>
        <dbReference type="EC" id="2.7.11.1"/>
    </reaction>
</comment>
<dbReference type="Proteomes" id="UP000193498">
    <property type="component" value="Unassembled WGS sequence"/>
</dbReference>
<evidence type="ECO:0000256" key="2">
    <source>
        <dbReference type="ARBA" id="ARBA00022527"/>
    </source>
</evidence>
<dbReference type="PANTHER" id="PTHR43895:SF152">
    <property type="entry name" value="SERINE_THREONINE-PROTEIN KINASE TOS3"/>
    <property type="match status" value="1"/>
</dbReference>
<keyword evidence="13" id="KW-1185">Reference proteome</keyword>
<comment type="caution">
    <text evidence="12">The sequence shown here is derived from an EMBL/GenBank/DDBJ whole genome shotgun (WGS) entry which is preliminary data.</text>
</comment>
<dbReference type="InterPro" id="IPR017441">
    <property type="entry name" value="Protein_kinase_ATP_BS"/>
</dbReference>
<dbReference type="FunFam" id="3.30.200.20:FF:000206">
    <property type="entry name" value="Serine/threonine-protein kinase Ssp1"/>
    <property type="match status" value="1"/>
</dbReference>
<keyword evidence="4 9" id="KW-0547">Nucleotide-binding</keyword>
<name>A0A1Y1YBS0_9FUNG</name>
<dbReference type="PANTHER" id="PTHR43895">
    <property type="entry name" value="CALCIUM/CALMODULIN-DEPENDENT PROTEIN KINASE KINASE-RELATED"/>
    <property type="match status" value="1"/>
</dbReference>
<dbReference type="CDD" id="cd14008">
    <property type="entry name" value="STKc_LKB1_CaMKK"/>
    <property type="match status" value="1"/>
</dbReference>
<keyword evidence="5 12" id="KW-0418">Kinase</keyword>
<feature type="region of interest" description="Disordered" evidence="10">
    <location>
        <begin position="355"/>
        <end position="388"/>
    </location>
</feature>
<evidence type="ECO:0000256" key="3">
    <source>
        <dbReference type="ARBA" id="ARBA00022679"/>
    </source>
</evidence>
<reference evidence="12 13" key="1">
    <citation type="submission" date="2016-07" db="EMBL/GenBank/DDBJ databases">
        <title>Pervasive Adenine N6-methylation of Active Genes in Fungi.</title>
        <authorList>
            <consortium name="DOE Joint Genome Institute"/>
            <person name="Mondo S.J."/>
            <person name="Dannebaum R.O."/>
            <person name="Kuo R.C."/>
            <person name="Labutti K."/>
            <person name="Haridas S."/>
            <person name="Kuo A."/>
            <person name="Salamov A."/>
            <person name="Ahrendt S.R."/>
            <person name="Lipzen A."/>
            <person name="Sullivan W."/>
            <person name="Andreopoulos W.B."/>
            <person name="Clum A."/>
            <person name="Lindquist E."/>
            <person name="Daum C."/>
            <person name="Ramamoorthy G.K."/>
            <person name="Gryganskyi A."/>
            <person name="Culley D."/>
            <person name="Magnuson J.K."/>
            <person name="James T.Y."/>
            <person name="O'Malley M.A."/>
            <person name="Stajich J.E."/>
            <person name="Spatafora J.W."/>
            <person name="Visel A."/>
            <person name="Grigoriev I.V."/>
        </authorList>
    </citation>
    <scope>NUCLEOTIDE SEQUENCE [LARGE SCALE GENOMIC DNA]</scope>
    <source>
        <strain evidence="12 13">CBS 931.73</strain>
    </source>
</reference>
<evidence type="ECO:0000313" key="12">
    <source>
        <dbReference type="EMBL" id="ORX95383.1"/>
    </source>
</evidence>
<dbReference type="STRING" id="1314790.A0A1Y1YBS0"/>
<dbReference type="GO" id="GO:0005524">
    <property type="term" value="F:ATP binding"/>
    <property type="evidence" value="ECO:0007669"/>
    <property type="project" value="UniProtKB-UniRule"/>
</dbReference>
<evidence type="ECO:0000313" key="13">
    <source>
        <dbReference type="Proteomes" id="UP000193498"/>
    </source>
</evidence>
<dbReference type="FunCoup" id="A0A1Y1YBS0">
    <property type="interactions" value="864"/>
</dbReference>
<accession>A0A1Y1YBS0</accession>
<evidence type="ECO:0000256" key="4">
    <source>
        <dbReference type="ARBA" id="ARBA00022741"/>
    </source>
</evidence>
<dbReference type="Pfam" id="PF00069">
    <property type="entry name" value="Pkinase"/>
    <property type="match status" value="2"/>
</dbReference>
<dbReference type="AlphaFoldDB" id="A0A1Y1YBS0"/>
<evidence type="ECO:0000256" key="10">
    <source>
        <dbReference type="SAM" id="MobiDB-lite"/>
    </source>
</evidence>
<feature type="region of interest" description="Disordered" evidence="10">
    <location>
        <begin position="407"/>
        <end position="436"/>
    </location>
</feature>
<dbReference type="InParanoid" id="A0A1Y1YBS0"/>
<evidence type="ECO:0000256" key="6">
    <source>
        <dbReference type="ARBA" id="ARBA00022840"/>
    </source>
</evidence>
<keyword evidence="6 9" id="KW-0067">ATP-binding</keyword>
<dbReference type="PROSITE" id="PS00108">
    <property type="entry name" value="PROTEIN_KINASE_ST"/>
    <property type="match status" value="1"/>
</dbReference>
<feature type="domain" description="Protein kinase" evidence="11">
    <location>
        <begin position="164"/>
        <end position="519"/>
    </location>
</feature>
<dbReference type="EC" id="2.7.11.1" evidence="1"/>
<dbReference type="GO" id="GO:0004674">
    <property type="term" value="F:protein serine/threonine kinase activity"/>
    <property type="evidence" value="ECO:0007669"/>
    <property type="project" value="UniProtKB-KW"/>
</dbReference>
<feature type="binding site" evidence="9">
    <location>
        <position position="193"/>
    </location>
    <ligand>
        <name>ATP</name>
        <dbReference type="ChEBI" id="CHEBI:30616"/>
    </ligand>
</feature>
<dbReference type="OrthoDB" id="68483at2759"/>
<dbReference type="SUPFAM" id="SSF56112">
    <property type="entry name" value="Protein kinase-like (PK-like)"/>
    <property type="match status" value="1"/>
</dbReference>
<sequence length="587" mass="65936">MTTQDPPVLISNTVDHQYHPATATLHGTKDSWLQKVPKIVTSRKDECGFVTSTSTDSITGSHHTSKTGPDLPAISVNSSALPSSSTSPKTPKSRLKFHKAPFIFTKSRTRGASKAPTRPNDSNASSGALSSVTTTLDDPHPVVETSKMVVNYDATTGYKVINKYMIIKEIGRGCHGKVKLCQDVETGTYYAIKIVEKHSRRRLGQKQSHPSSLDKIRKEIAILKRCNHPNVVRLYEVIDDPEAKKIYLVLEYADGGELRWRDRSDQPILSLEKSRRIFRDVVLGLEYLHYQGIIHRDIKPANLLCTKEAVVKISDFGVSYSSRNRNSVAFQPHLFIENSRSFGHSLVKDVRSNPSLQSISEDDNGESFPVHTQMSNDTESSNDPELAKTAGSPAFFAPELCYSGEEFPDPALDHRSPRTGPLSPKRNSRESQRSLSKPPITKAIDVWALGITLYCLVFGRCPFMAETEYELFHLIPQKPLEFPAHVIIPDSLKELLSRLLEKQPLQRITLEEVKRHPWVIEDLPDPEQWYQDTSPWKHESLESIQVKGKPGVSLKDRIKGRMRKISSSILHVGTSLGFRRRPKPSPE</sequence>
<keyword evidence="3" id="KW-0808">Transferase</keyword>
<dbReference type="PROSITE" id="PS00107">
    <property type="entry name" value="PROTEIN_KINASE_ATP"/>
    <property type="match status" value="1"/>
</dbReference>
<feature type="compositionally biased region" description="Polar residues" evidence="10">
    <location>
        <begin position="51"/>
        <end position="62"/>
    </location>
</feature>
<feature type="region of interest" description="Disordered" evidence="10">
    <location>
        <begin position="51"/>
        <end position="93"/>
    </location>
</feature>
<evidence type="ECO:0000256" key="9">
    <source>
        <dbReference type="PROSITE-ProRule" id="PRU10141"/>
    </source>
</evidence>
<dbReference type="SMART" id="SM00220">
    <property type="entry name" value="S_TKc"/>
    <property type="match status" value="1"/>
</dbReference>
<dbReference type="InterPro" id="IPR000719">
    <property type="entry name" value="Prot_kinase_dom"/>
</dbReference>
<dbReference type="PROSITE" id="PS50011">
    <property type="entry name" value="PROTEIN_KINASE_DOM"/>
    <property type="match status" value="1"/>
</dbReference>
<feature type="region of interest" description="Disordered" evidence="10">
    <location>
        <begin position="108"/>
        <end position="138"/>
    </location>
</feature>
<dbReference type="Gene3D" id="3.30.200.20">
    <property type="entry name" value="Phosphorylase Kinase, domain 1"/>
    <property type="match status" value="1"/>
</dbReference>
<dbReference type="InterPro" id="IPR011009">
    <property type="entry name" value="Kinase-like_dom_sf"/>
</dbReference>
<evidence type="ECO:0000256" key="8">
    <source>
        <dbReference type="ARBA" id="ARBA00048679"/>
    </source>
</evidence>
<feature type="compositionally biased region" description="Polar residues" evidence="10">
    <location>
        <begin position="370"/>
        <end position="383"/>
    </location>
</feature>
<feature type="compositionally biased region" description="Low complexity" evidence="10">
    <location>
        <begin position="78"/>
        <end position="90"/>
    </location>
</feature>
<dbReference type="InterPro" id="IPR008271">
    <property type="entry name" value="Ser/Thr_kinase_AS"/>
</dbReference>
<evidence type="ECO:0000256" key="5">
    <source>
        <dbReference type="ARBA" id="ARBA00022777"/>
    </source>
</evidence>
<evidence type="ECO:0000256" key="1">
    <source>
        <dbReference type="ARBA" id="ARBA00012513"/>
    </source>
</evidence>
<feature type="compositionally biased region" description="Polar residues" evidence="10">
    <location>
        <begin position="119"/>
        <end position="136"/>
    </location>
</feature>